<sequence>MHLIGVVCALFVAVCYGEQFQPKVDKVSGADSYNLQAFDDSTTLLRSLNKKISISSDNGVTWKSVKGVKSHIARIDPFHSHTRAFAPSTEDLGTIYYTDDTGNSWDEMTIELPPDKEFNGVPCHIVTHPKEKDYLLASCFVCDKEFEDEDEELEQSCVMSSYISADGGKKFRSVDEEFTADVDCKFAFDKSVICLQTQAGTSAAQSKLSYTEDFGVSFSEFKDFEGSMVSSFNVLNSYIVAFTLEDKFNAHSNKNLWVSSDGKSFKKAYMPTQLRDAQFFYIFEDAFGRIFLPIMAAGAERASEVIVSDSQGLKFSPVPWSTDNANGWTNMVQLKYLKGTLLAEFYGSTLADKKVPQSETKISFDGGYSWQNLKVVDPDNKNKYPCDIEDVENCSLHTISMRDDSNVPTPGIMMKMGYVSNGEDKNFDDMGMFITTDGGHSWRKTLDFPALYAYGDFGNILIACPFDPEGDGDPESEFYYSLDQGNTWTEYQFESPVMPQELVSTTPDGSGLNFVLRGYQSGGRAKREKNMLYAIDFNEAFDGEKCKDDDLEEFLVAEGECINGAKYKYSRRKADAECLIRQPFVDLESKEEICPQCTDKDYECAFEFGRTSDNKCEPDYQLLALSAKCKESSQKNLEMEPMQLTKNNKCLRKLDVSPVKITCGAISEPQSDGGSITVKENQFDSNIIFYQYFETMADETVIIGTMKSDVYVSHDSGQTIKKFDIDDKIIEVIFNPYFNSSAYLFGASGTLYVTKDRGNSFHETKLPRSRQLGFPLEFSAKDENTFIYYGGRDCDSMFNPECHAVAYITTDGGQTFEELLNNAIHCEFVGSLYKYPSDEKLIFCQVKEKNSLKRTLVASRDFFVNDKSVLFDSIIGYMSTGEFTVVAIPHDNGELRAYVTVDGKEFAEAKFPQDATAERQEAFTILGTQTGSIFLHLSTNNRPGGEFGVLMKSNSNGTSFVTLERAVNRNQQGMVDFEKVQGLEGIIMVNTVGNRDEVLNAGEGKKLKSKITFNDGSDWSFIQPPRKDSEGKSYSCSKSLEKCSLHLHSYSERTDIRDTSSSGSAIGMLIGVGNVGEYLLPKDECSTFFSSDGGESWTEIKKGPYQWEYGDHGGILVLVPENVATDTLTYSTDAGKSWKDYKFTEQKTIVQDIITVPGDSVLRFLLISQSTSVKGGSTKTFSIDFTGSFARQCTFNPDDPATDDFDYLSLGDFGTECLFGHQAEYLKKINYDCYVGNVPVSEFHRITKNCSCTRKDFECDYNFQKANDGTCKLVEGLTPADPSDICKKSDAIEFYEPSGYRKIPLSTCEGGLKLDTASAPQACPGKEDEFKKKYNVGGFPFFSLFFVPFVIFVLIAWFVYIRGIRRNGGFARFGEIRLGDESLIENNGTDKAVNFVVRSGLYAVSGLFAGYQLAKRSASNAIVKVSEKFGRRTGPTYSSLLHDQFLDDADDLLEGHDEDANDLGSFLENEGNFEIDDEENPSNTTTHQPYSDDVAPAQEADTTNDSDEDN</sequence>
<keyword evidence="3" id="KW-0677">Repeat</keyword>
<evidence type="ECO:0000256" key="5">
    <source>
        <dbReference type="ARBA" id="ARBA00023136"/>
    </source>
</evidence>
<dbReference type="InterPro" id="IPR031778">
    <property type="entry name" value="Sortilin_N"/>
</dbReference>
<dbReference type="KEGG" id="tdl:TDEL_0B04480"/>
<feature type="signal peptide" evidence="9">
    <location>
        <begin position="1"/>
        <end position="17"/>
    </location>
</feature>
<feature type="domain" description="VPS10" evidence="10">
    <location>
        <begin position="699"/>
        <end position="1328"/>
    </location>
</feature>
<reference evidence="11 12" key="1">
    <citation type="journal article" date="2011" name="Proc. Natl. Acad. Sci. U.S.A.">
        <title>Evolutionary erosion of yeast sex chromosomes by mating-type switching accidents.</title>
        <authorList>
            <person name="Gordon J.L."/>
            <person name="Armisen D."/>
            <person name="Proux-Wera E."/>
            <person name="Oheigeartaigh S.S."/>
            <person name="Byrne K.P."/>
            <person name="Wolfe K.H."/>
        </authorList>
    </citation>
    <scope>NUCLEOTIDE SEQUENCE [LARGE SCALE GENOMIC DNA]</scope>
    <source>
        <strain evidence="12">ATCC 10662 / CBS 1146 / NBRC 0425 / NCYC 2629 / NRRL Y-866</strain>
    </source>
</reference>
<comment type="subcellular location">
    <subcellularLocation>
        <location evidence="1">Membrane</location>
    </subcellularLocation>
</comment>
<feature type="transmembrane region" description="Helical" evidence="8">
    <location>
        <begin position="1339"/>
        <end position="1360"/>
    </location>
</feature>
<dbReference type="InterPro" id="IPR031777">
    <property type="entry name" value="Sortilin_C"/>
</dbReference>
<dbReference type="GeneID" id="11504735"/>
<evidence type="ECO:0000256" key="1">
    <source>
        <dbReference type="ARBA" id="ARBA00004370"/>
    </source>
</evidence>
<dbReference type="Pfam" id="PF15901">
    <property type="entry name" value="Sortilin_C"/>
    <property type="match status" value="2"/>
</dbReference>
<dbReference type="Pfam" id="PF15902">
    <property type="entry name" value="Sortilin-Vps10"/>
    <property type="match status" value="2"/>
</dbReference>
<gene>
    <name evidence="11" type="primary">TDEL0B04480</name>
    <name evidence="11" type="ORF">TDEL_0B04480</name>
</gene>
<keyword evidence="6" id="KW-0325">Glycoprotein</keyword>
<dbReference type="SUPFAM" id="SSF110296">
    <property type="entry name" value="Oligoxyloglucan reducing end-specific cellobiohydrolase"/>
    <property type="match status" value="3"/>
</dbReference>
<proteinExistence type="predicted"/>
<dbReference type="HOGENOM" id="CLU_000700_0_1_1"/>
<evidence type="ECO:0000313" key="12">
    <source>
        <dbReference type="Proteomes" id="UP000005627"/>
    </source>
</evidence>
<dbReference type="Gene3D" id="2.130.10.10">
    <property type="entry name" value="YVTN repeat-like/Quinoprotein amine dehydrogenase"/>
    <property type="match status" value="3"/>
</dbReference>
<dbReference type="SMART" id="SM00602">
    <property type="entry name" value="VPS10"/>
    <property type="match status" value="2"/>
</dbReference>
<dbReference type="PANTHER" id="PTHR12106:SF27">
    <property type="entry name" value="SORTILIN-RELATED RECEPTOR"/>
    <property type="match status" value="1"/>
</dbReference>
<keyword evidence="4 8" id="KW-1133">Transmembrane helix</keyword>
<dbReference type="RefSeq" id="XP_003679788.1">
    <property type="nucleotide sequence ID" value="XM_003679740.1"/>
</dbReference>
<dbReference type="OrthoDB" id="443634at2759"/>
<dbReference type="InterPro" id="IPR006581">
    <property type="entry name" value="VPS10"/>
</dbReference>
<evidence type="ECO:0000256" key="9">
    <source>
        <dbReference type="SAM" id="SignalP"/>
    </source>
</evidence>
<dbReference type="eggNOG" id="KOG3511">
    <property type="taxonomic scope" value="Eukaryota"/>
</dbReference>
<feature type="domain" description="VPS10" evidence="10">
    <location>
        <begin position="41"/>
        <end position="668"/>
    </location>
</feature>
<organism evidence="11 12">
    <name type="scientific">Torulaspora delbrueckii</name>
    <name type="common">Yeast</name>
    <name type="synonym">Candida colliculosa</name>
    <dbReference type="NCBI Taxonomy" id="4950"/>
    <lineage>
        <taxon>Eukaryota</taxon>
        <taxon>Fungi</taxon>
        <taxon>Dikarya</taxon>
        <taxon>Ascomycota</taxon>
        <taxon>Saccharomycotina</taxon>
        <taxon>Saccharomycetes</taxon>
        <taxon>Saccharomycetales</taxon>
        <taxon>Saccharomycetaceae</taxon>
        <taxon>Torulaspora</taxon>
    </lineage>
</organism>
<evidence type="ECO:0000313" key="11">
    <source>
        <dbReference type="EMBL" id="CCE90577.1"/>
    </source>
</evidence>
<protein>
    <recommendedName>
        <fullName evidence="10">VPS10 domain-containing protein</fullName>
    </recommendedName>
</protein>
<evidence type="ECO:0000256" key="8">
    <source>
        <dbReference type="SAM" id="Phobius"/>
    </source>
</evidence>
<dbReference type="GO" id="GO:0006896">
    <property type="term" value="P:Golgi to vacuole transport"/>
    <property type="evidence" value="ECO:0007669"/>
    <property type="project" value="TreeGrafter"/>
</dbReference>
<dbReference type="PANTHER" id="PTHR12106">
    <property type="entry name" value="SORTILIN RELATED"/>
    <property type="match status" value="1"/>
</dbReference>
<dbReference type="STRING" id="1076872.G8ZPN3"/>
<evidence type="ECO:0000256" key="4">
    <source>
        <dbReference type="ARBA" id="ARBA00022989"/>
    </source>
</evidence>
<dbReference type="GO" id="GO:0006895">
    <property type="term" value="P:Golgi to endosome transport"/>
    <property type="evidence" value="ECO:0007669"/>
    <property type="project" value="TreeGrafter"/>
</dbReference>
<dbReference type="InterPro" id="IPR050310">
    <property type="entry name" value="VPS10-sortilin"/>
</dbReference>
<keyword evidence="5 8" id="KW-0472">Membrane</keyword>
<feature type="chain" id="PRO_5003519244" description="VPS10 domain-containing protein" evidence="9">
    <location>
        <begin position="18"/>
        <end position="1510"/>
    </location>
</feature>
<dbReference type="CDD" id="cd15482">
    <property type="entry name" value="Sialidase_non-viral"/>
    <property type="match status" value="1"/>
</dbReference>
<evidence type="ECO:0000256" key="3">
    <source>
        <dbReference type="ARBA" id="ARBA00022737"/>
    </source>
</evidence>
<dbReference type="GO" id="GO:0016020">
    <property type="term" value="C:membrane"/>
    <property type="evidence" value="ECO:0007669"/>
    <property type="project" value="UniProtKB-SubCell"/>
</dbReference>
<keyword evidence="9" id="KW-0732">Signal</keyword>
<accession>G8ZPN3</accession>
<evidence type="ECO:0000256" key="7">
    <source>
        <dbReference type="SAM" id="MobiDB-lite"/>
    </source>
</evidence>
<evidence type="ECO:0000259" key="10">
    <source>
        <dbReference type="SMART" id="SM00602"/>
    </source>
</evidence>
<dbReference type="FunCoup" id="G8ZPN3">
    <property type="interactions" value="254"/>
</dbReference>
<evidence type="ECO:0000256" key="6">
    <source>
        <dbReference type="ARBA" id="ARBA00023180"/>
    </source>
</evidence>
<name>G8ZPN3_TORDE</name>
<dbReference type="GO" id="GO:0005829">
    <property type="term" value="C:cytosol"/>
    <property type="evidence" value="ECO:0007669"/>
    <property type="project" value="GOC"/>
</dbReference>
<dbReference type="Gene3D" id="3.30.60.270">
    <property type="match status" value="2"/>
</dbReference>
<dbReference type="InterPro" id="IPR015943">
    <property type="entry name" value="WD40/YVTN_repeat-like_dom_sf"/>
</dbReference>
<feature type="region of interest" description="Disordered" evidence="7">
    <location>
        <begin position="1472"/>
        <end position="1510"/>
    </location>
</feature>
<keyword evidence="2 8" id="KW-0812">Transmembrane</keyword>
<dbReference type="Proteomes" id="UP000005627">
    <property type="component" value="Chromosome 2"/>
</dbReference>
<dbReference type="GO" id="GO:0005794">
    <property type="term" value="C:Golgi apparatus"/>
    <property type="evidence" value="ECO:0007669"/>
    <property type="project" value="TreeGrafter"/>
</dbReference>
<dbReference type="FunFam" id="3.30.60.270:FF:000005">
    <property type="entry name" value="Sortilin"/>
    <property type="match status" value="1"/>
</dbReference>
<evidence type="ECO:0000256" key="2">
    <source>
        <dbReference type="ARBA" id="ARBA00022692"/>
    </source>
</evidence>
<keyword evidence="12" id="KW-1185">Reference proteome</keyword>
<dbReference type="GO" id="GO:0006623">
    <property type="term" value="P:protein targeting to vacuole"/>
    <property type="evidence" value="ECO:0007669"/>
    <property type="project" value="TreeGrafter"/>
</dbReference>
<dbReference type="InParanoid" id="G8ZPN3"/>
<dbReference type="EMBL" id="HE616743">
    <property type="protein sequence ID" value="CCE90577.1"/>
    <property type="molecule type" value="Genomic_DNA"/>
</dbReference>